<gene>
    <name evidence="2" type="ORF">Aconfl_41410</name>
</gene>
<comment type="caution">
    <text evidence="2">The sequence shown here is derived from an EMBL/GenBank/DDBJ whole genome shotgun (WGS) entry which is preliminary data.</text>
</comment>
<reference evidence="2 3" key="1">
    <citation type="submission" date="2023-08" db="EMBL/GenBank/DDBJ databases">
        <title>Draft genome sequence of Algoriphagus confluentis.</title>
        <authorList>
            <person name="Takatani N."/>
            <person name="Hosokawa M."/>
            <person name="Sawabe T."/>
        </authorList>
    </citation>
    <scope>NUCLEOTIDE SEQUENCE [LARGE SCALE GENOMIC DNA]</scope>
    <source>
        <strain evidence="2 3">NBRC 111222</strain>
    </source>
</reference>
<keyword evidence="1" id="KW-0812">Transmembrane</keyword>
<feature type="transmembrane region" description="Helical" evidence="1">
    <location>
        <begin position="12"/>
        <end position="34"/>
    </location>
</feature>
<keyword evidence="3" id="KW-1185">Reference proteome</keyword>
<protein>
    <submittedName>
        <fullName evidence="2">Uncharacterized protein</fullName>
    </submittedName>
</protein>
<organism evidence="2 3">
    <name type="scientific">Algoriphagus confluentis</name>
    <dbReference type="NCBI Taxonomy" id="1697556"/>
    <lineage>
        <taxon>Bacteria</taxon>
        <taxon>Pseudomonadati</taxon>
        <taxon>Bacteroidota</taxon>
        <taxon>Cytophagia</taxon>
        <taxon>Cytophagales</taxon>
        <taxon>Cyclobacteriaceae</taxon>
        <taxon>Algoriphagus</taxon>
    </lineage>
</organism>
<evidence type="ECO:0000313" key="3">
    <source>
        <dbReference type="Proteomes" id="UP001338309"/>
    </source>
</evidence>
<name>A0ABQ6PU69_9BACT</name>
<accession>A0ABQ6PU69</accession>
<sequence length="46" mass="5160">MKITRVSDLKARLSTLWIVVLINMIFADIFSIMIELVNGNILSIPG</sequence>
<evidence type="ECO:0000256" key="1">
    <source>
        <dbReference type="SAM" id="Phobius"/>
    </source>
</evidence>
<keyword evidence="1" id="KW-1133">Transmembrane helix</keyword>
<dbReference type="EMBL" id="BTPD01000020">
    <property type="protein sequence ID" value="GMQ31496.1"/>
    <property type="molecule type" value="Genomic_DNA"/>
</dbReference>
<dbReference type="Proteomes" id="UP001338309">
    <property type="component" value="Unassembled WGS sequence"/>
</dbReference>
<evidence type="ECO:0000313" key="2">
    <source>
        <dbReference type="EMBL" id="GMQ31496.1"/>
    </source>
</evidence>
<proteinExistence type="predicted"/>
<keyword evidence="1" id="KW-0472">Membrane</keyword>